<accession>A0A4H8LB13</accession>
<sequence length="92" mass="11400">MNYWNDIKNIITEWHSIDYRVTEREDFETVKLRAIRDFQHYLKLLDENTEEGYQEVIRLFTFSKFYGEELCNDEKLNKLSRDIRGRLKQFRS</sequence>
<gene>
    <name evidence="1" type="ORF">SAMEA3381413_01133</name>
</gene>
<evidence type="ECO:0000313" key="1">
    <source>
        <dbReference type="EMBL" id="VNQ46172.1"/>
    </source>
</evidence>
<reference evidence="1" key="1">
    <citation type="submission" date="2019-04" db="EMBL/GenBank/DDBJ databases">
        <authorList>
            <consortium name="Pathogen Informatics"/>
        </authorList>
    </citation>
    <scope>NUCLEOTIDE SEQUENCE</scope>
    <source>
        <strain evidence="1">GPSC30</strain>
    </source>
</reference>
<proteinExistence type="predicted"/>
<dbReference type="RefSeq" id="WP_001110315.1">
    <property type="nucleotide sequence ID" value="NZ_CDQE01000007.1"/>
</dbReference>
<dbReference type="EMBL" id="CAATIB010000008">
    <property type="protein sequence ID" value="VNQ46172.1"/>
    <property type="molecule type" value="Genomic_DNA"/>
</dbReference>
<name>A0A4H8LB13_STREE</name>
<organism evidence="1">
    <name type="scientific">Streptococcus pneumoniae</name>
    <dbReference type="NCBI Taxonomy" id="1313"/>
    <lineage>
        <taxon>Bacteria</taxon>
        <taxon>Bacillati</taxon>
        <taxon>Bacillota</taxon>
        <taxon>Bacilli</taxon>
        <taxon>Lactobacillales</taxon>
        <taxon>Streptococcaceae</taxon>
        <taxon>Streptococcus</taxon>
    </lineage>
</organism>
<protein>
    <submittedName>
        <fullName evidence="1">Uncharacterized protein</fullName>
    </submittedName>
</protein>
<dbReference type="AlphaFoldDB" id="A0A4H8LB13"/>